<dbReference type="Proteomes" id="UP001204376">
    <property type="component" value="Unassembled WGS sequence"/>
</dbReference>
<dbReference type="RefSeq" id="WP_256536621.1">
    <property type="nucleotide sequence ID" value="NZ_JANHOH010000001.1"/>
</dbReference>
<keyword evidence="1" id="KW-0413">Isomerase</keyword>
<protein>
    <submittedName>
        <fullName evidence="1">Sugar phosphate isomerase/epimerase</fullName>
    </submittedName>
</protein>
<name>A0ABT1SW29_9SPHI</name>
<keyword evidence="2" id="KW-1185">Reference proteome</keyword>
<organism evidence="1 2">
    <name type="scientific">Mucilaginibacter aquariorum</name>
    <dbReference type="NCBI Taxonomy" id="2967225"/>
    <lineage>
        <taxon>Bacteria</taxon>
        <taxon>Pseudomonadati</taxon>
        <taxon>Bacteroidota</taxon>
        <taxon>Sphingobacteriia</taxon>
        <taxon>Sphingobacteriales</taxon>
        <taxon>Sphingobacteriaceae</taxon>
        <taxon>Mucilaginibacter</taxon>
    </lineage>
</organism>
<dbReference type="GO" id="GO:0016853">
    <property type="term" value="F:isomerase activity"/>
    <property type="evidence" value="ECO:0007669"/>
    <property type="project" value="UniProtKB-KW"/>
</dbReference>
<accession>A0ABT1SW29</accession>
<dbReference type="Gene3D" id="3.20.20.150">
    <property type="entry name" value="Divalent-metal-dependent TIM barrel enzymes"/>
    <property type="match status" value="1"/>
</dbReference>
<dbReference type="EMBL" id="JANHOH010000001">
    <property type="protein sequence ID" value="MCQ6956405.1"/>
    <property type="molecule type" value="Genomic_DNA"/>
</dbReference>
<evidence type="ECO:0000313" key="2">
    <source>
        <dbReference type="Proteomes" id="UP001204376"/>
    </source>
</evidence>
<dbReference type="InterPro" id="IPR036237">
    <property type="entry name" value="Xyl_isomerase-like_sf"/>
</dbReference>
<evidence type="ECO:0000313" key="1">
    <source>
        <dbReference type="EMBL" id="MCQ6956405.1"/>
    </source>
</evidence>
<proteinExistence type="predicted"/>
<comment type="caution">
    <text evidence="1">The sequence shown here is derived from an EMBL/GenBank/DDBJ whole genome shotgun (WGS) entry which is preliminary data.</text>
</comment>
<gene>
    <name evidence="1" type="ORF">NPE20_00470</name>
</gene>
<sequence length="276" mass="32326">MQIKILSSLWGYEHLPIHLFLDRVKDAGYDGFDTWIPENYNDKKKLFDYVQYSGMTLVVHQYRTQGSTFKEFKASFLKNLRECAQPGPVLINSHTGRDWFTLEQQLELIDIALDFSEKTGIPVVHETHRGRLGFAPQIANELFQRREQYMITADLSHWTCVTESMLENYEPVVEQAIRRTRHVHARIGYENGPQVPDPRAPEWSYALNIFLNWWDRIVALNLKFGHAHLTFTTEFGPPPYMPTIPFTNSPVADQFEINCYIKNLLKERYAFLPERV</sequence>
<reference evidence="1 2" key="1">
    <citation type="submission" date="2022-07" db="EMBL/GenBank/DDBJ databases">
        <title>Mucilaginibacter sp. JC4.</title>
        <authorList>
            <person name="Le V."/>
            <person name="Ko S.-R."/>
            <person name="Ahn C.-Y."/>
            <person name="Oh H.-M."/>
        </authorList>
    </citation>
    <scope>NUCLEOTIDE SEQUENCE [LARGE SCALE GENOMIC DNA]</scope>
    <source>
        <strain evidence="1 2">JC4</strain>
    </source>
</reference>
<dbReference type="SUPFAM" id="SSF51658">
    <property type="entry name" value="Xylose isomerase-like"/>
    <property type="match status" value="1"/>
</dbReference>